<reference evidence="3 4" key="1">
    <citation type="submission" date="2024-06" db="EMBL/GenBank/DDBJ databases">
        <authorList>
            <person name="Kaempfer P."/>
            <person name="Viver T."/>
        </authorList>
    </citation>
    <scope>NUCLEOTIDE SEQUENCE [LARGE SCALE GENOMIC DNA]</scope>
    <source>
        <strain evidence="3 4">ST-119</strain>
    </source>
</reference>
<dbReference type="Proteomes" id="UP001629156">
    <property type="component" value="Unassembled WGS sequence"/>
</dbReference>
<feature type="domain" description="AB hydrolase-1" evidence="2">
    <location>
        <begin position="11"/>
        <end position="109"/>
    </location>
</feature>
<dbReference type="EMBL" id="JBELPZ010000028">
    <property type="protein sequence ID" value="MFL9845999.1"/>
    <property type="molecule type" value="Genomic_DNA"/>
</dbReference>
<dbReference type="PRINTS" id="PR00111">
    <property type="entry name" value="ABHYDROLASE"/>
</dbReference>
<evidence type="ECO:0000256" key="1">
    <source>
        <dbReference type="ARBA" id="ARBA00022801"/>
    </source>
</evidence>
<accession>A0ABW8Z0B4</accession>
<comment type="caution">
    <text evidence="3">The sequence shown here is derived from an EMBL/GenBank/DDBJ whole genome shotgun (WGS) entry which is preliminary data.</text>
</comment>
<proteinExistence type="predicted"/>
<dbReference type="InterPro" id="IPR029058">
    <property type="entry name" value="AB_hydrolase_fold"/>
</dbReference>
<dbReference type="PANTHER" id="PTHR46118:SF4">
    <property type="entry name" value="PROTEIN ABHD11"/>
    <property type="match status" value="1"/>
</dbReference>
<dbReference type="SUPFAM" id="SSF53474">
    <property type="entry name" value="alpha/beta-Hydrolases"/>
    <property type="match status" value="1"/>
</dbReference>
<dbReference type="Gene3D" id="3.40.50.1820">
    <property type="entry name" value="alpha/beta hydrolase"/>
    <property type="match status" value="1"/>
</dbReference>
<dbReference type="Pfam" id="PF00561">
    <property type="entry name" value="Abhydrolase_1"/>
    <property type="match status" value="1"/>
</dbReference>
<evidence type="ECO:0000259" key="2">
    <source>
        <dbReference type="Pfam" id="PF00561"/>
    </source>
</evidence>
<evidence type="ECO:0000313" key="4">
    <source>
        <dbReference type="Proteomes" id="UP001629156"/>
    </source>
</evidence>
<organism evidence="3 4">
    <name type="scientific">Flavobacterium rhizosphaerae</name>
    <dbReference type="NCBI Taxonomy" id="3163298"/>
    <lineage>
        <taxon>Bacteria</taxon>
        <taxon>Pseudomonadati</taxon>
        <taxon>Bacteroidota</taxon>
        <taxon>Flavobacteriia</taxon>
        <taxon>Flavobacteriales</taxon>
        <taxon>Flavobacteriaceae</taxon>
        <taxon>Flavobacterium</taxon>
    </lineage>
</organism>
<name>A0ABW8Z0B4_9FLAO</name>
<protein>
    <submittedName>
        <fullName evidence="3">Alpha/beta fold hydrolase</fullName>
    </submittedName>
</protein>
<dbReference type="GO" id="GO:0016787">
    <property type="term" value="F:hydrolase activity"/>
    <property type="evidence" value="ECO:0007669"/>
    <property type="project" value="UniProtKB-KW"/>
</dbReference>
<keyword evidence="4" id="KW-1185">Reference proteome</keyword>
<keyword evidence="1 3" id="KW-0378">Hydrolase</keyword>
<dbReference type="PANTHER" id="PTHR46118">
    <property type="entry name" value="PROTEIN ABHD11"/>
    <property type="match status" value="1"/>
</dbReference>
<sequence length="252" mass="29072">MLHSRIEGEGKPLLIVHGFMGMSDNWKTLSKDYVAKGFEVHALDMRNHGKSFHSDVFNYTAMVQDMVEYCKEYNLEKIDYIGHSMGGKAGMFFTMQHPELLDRVVIADIGPQYYPPHHQDILAGLNAVDFSVKPSRSDVEDILGEYIKDLGTRQFLAKSLYWKEQGQLDFRFNLPVFNKEIDNIGEALPEGSVYDRPILFLKGEKSGYIREQDLAVIKKHYPQYSIKTITNSGHWLHAENPEEFLQYTLEFL</sequence>
<evidence type="ECO:0000313" key="3">
    <source>
        <dbReference type="EMBL" id="MFL9845999.1"/>
    </source>
</evidence>
<dbReference type="RefSeq" id="WP_408086276.1">
    <property type="nucleotide sequence ID" value="NZ_JBELPZ010000028.1"/>
</dbReference>
<dbReference type="InterPro" id="IPR000073">
    <property type="entry name" value="AB_hydrolase_1"/>
</dbReference>
<gene>
    <name evidence="3" type="ORF">ABS766_16370</name>
</gene>